<dbReference type="GO" id="GO:0050583">
    <property type="term" value="F:hydrogen dehydrogenase (NADP+) activity"/>
    <property type="evidence" value="ECO:0007669"/>
    <property type="project" value="UniProtKB-EC"/>
</dbReference>
<dbReference type="CDD" id="cd02980">
    <property type="entry name" value="TRX_Fd_family"/>
    <property type="match status" value="1"/>
</dbReference>
<name>A0A7W0C6E6_9BACT</name>
<dbReference type="AlphaFoldDB" id="A0A7W0C6E6"/>
<comment type="caution">
    <text evidence="1">The sequence shown here is derived from an EMBL/GenBank/DDBJ whole genome shotgun (WGS) entry which is preliminary data.</text>
</comment>
<dbReference type="InterPro" id="IPR036249">
    <property type="entry name" value="Thioredoxin-like_sf"/>
</dbReference>
<protein>
    <submittedName>
        <fullName evidence="1">NADP-reducing hydrogenase subunit HndB</fullName>
        <ecNumber evidence="1">1.12.1.3</ecNumber>
    </submittedName>
</protein>
<proteinExistence type="predicted"/>
<dbReference type="EC" id="1.12.1.3" evidence="1"/>
<sequence>MGKITIEDLQRIKEKTLHETALRHQQPNVRVTVHMGDCGISAGAREVMNAVIEELGKSGRHDIHVLASDCLGICETEPNITVAVAGQNPVVYQKMNAEKIRQVFERHVLNNEVLTEHTVEVPEPDNSTQTSKEA</sequence>
<reference evidence="1 2" key="1">
    <citation type="submission" date="2020-07" db="EMBL/GenBank/DDBJ databases">
        <title>Genomic Encyclopedia of Type Strains, Phase IV (KMG-IV): sequencing the most valuable type-strain genomes for metagenomic binning, comparative biology and taxonomic classification.</title>
        <authorList>
            <person name="Goeker M."/>
        </authorList>
    </citation>
    <scope>NUCLEOTIDE SEQUENCE [LARGE SCALE GENOMIC DNA]</scope>
    <source>
        <strain evidence="1 2">DSM 17721</strain>
    </source>
</reference>
<dbReference type="Proteomes" id="UP000525298">
    <property type="component" value="Unassembled WGS sequence"/>
</dbReference>
<evidence type="ECO:0000313" key="2">
    <source>
        <dbReference type="Proteomes" id="UP000525298"/>
    </source>
</evidence>
<accession>A0A7W0C6E6</accession>
<dbReference type="SUPFAM" id="SSF52833">
    <property type="entry name" value="Thioredoxin-like"/>
    <property type="match status" value="1"/>
</dbReference>
<keyword evidence="1" id="KW-0560">Oxidoreductase</keyword>
<evidence type="ECO:0000313" key="1">
    <source>
        <dbReference type="EMBL" id="MBA2879880.1"/>
    </source>
</evidence>
<keyword evidence="2" id="KW-1185">Reference proteome</keyword>
<dbReference type="RefSeq" id="WP_181549568.1">
    <property type="nucleotide sequence ID" value="NZ_JACDUS010000001.1"/>
</dbReference>
<dbReference type="EMBL" id="JACDUS010000001">
    <property type="protein sequence ID" value="MBA2879880.1"/>
    <property type="molecule type" value="Genomic_DNA"/>
</dbReference>
<gene>
    <name evidence="1" type="ORF">HNR65_000187</name>
</gene>
<dbReference type="Gene3D" id="3.40.30.10">
    <property type="entry name" value="Glutaredoxin"/>
    <property type="match status" value="1"/>
</dbReference>
<organism evidence="1 2">
    <name type="scientific">Desulfosalsimonas propionicica</name>
    <dbReference type="NCBI Taxonomy" id="332175"/>
    <lineage>
        <taxon>Bacteria</taxon>
        <taxon>Pseudomonadati</taxon>
        <taxon>Thermodesulfobacteriota</taxon>
        <taxon>Desulfobacteria</taxon>
        <taxon>Desulfobacterales</taxon>
        <taxon>Desulfosalsimonadaceae</taxon>
        <taxon>Desulfosalsimonas</taxon>
    </lineage>
</organism>